<sequence length="114" mass="12240">MESTPSVTKNLSLASVGLGHLKSSSRWTASILLLMYSFRHEQEVGISHVVVYSRGRHKGQHPTYLSLILPGPFTYLLVLICGQAVASPTMSDGRRRTMAASGDGCDSDMGSGKS</sequence>
<protein>
    <submittedName>
        <fullName evidence="1">Uncharacterized protein</fullName>
    </submittedName>
</protein>
<evidence type="ECO:0000313" key="2">
    <source>
        <dbReference type="Proteomes" id="UP001234297"/>
    </source>
</evidence>
<gene>
    <name evidence="1" type="ORF">MRB53_009386</name>
</gene>
<keyword evidence="2" id="KW-1185">Reference proteome</keyword>
<accession>A0ACC2LNV1</accession>
<organism evidence="1 2">
    <name type="scientific">Persea americana</name>
    <name type="common">Avocado</name>
    <dbReference type="NCBI Taxonomy" id="3435"/>
    <lineage>
        <taxon>Eukaryota</taxon>
        <taxon>Viridiplantae</taxon>
        <taxon>Streptophyta</taxon>
        <taxon>Embryophyta</taxon>
        <taxon>Tracheophyta</taxon>
        <taxon>Spermatophyta</taxon>
        <taxon>Magnoliopsida</taxon>
        <taxon>Magnoliidae</taxon>
        <taxon>Laurales</taxon>
        <taxon>Lauraceae</taxon>
        <taxon>Persea</taxon>
    </lineage>
</organism>
<proteinExistence type="predicted"/>
<dbReference type="Proteomes" id="UP001234297">
    <property type="component" value="Chromosome 3"/>
</dbReference>
<evidence type="ECO:0000313" key="1">
    <source>
        <dbReference type="EMBL" id="KAJ8635119.1"/>
    </source>
</evidence>
<reference evidence="1 2" key="1">
    <citation type="journal article" date="2022" name="Hortic Res">
        <title>A haplotype resolved chromosomal level avocado genome allows analysis of novel avocado genes.</title>
        <authorList>
            <person name="Nath O."/>
            <person name="Fletcher S.J."/>
            <person name="Hayward A."/>
            <person name="Shaw L.M."/>
            <person name="Masouleh A.K."/>
            <person name="Furtado A."/>
            <person name="Henry R.J."/>
            <person name="Mitter N."/>
        </authorList>
    </citation>
    <scope>NUCLEOTIDE SEQUENCE [LARGE SCALE GENOMIC DNA]</scope>
    <source>
        <strain evidence="2">cv. Hass</strain>
    </source>
</reference>
<name>A0ACC2LNV1_PERAE</name>
<comment type="caution">
    <text evidence="1">The sequence shown here is derived from an EMBL/GenBank/DDBJ whole genome shotgun (WGS) entry which is preliminary data.</text>
</comment>
<dbReference type="EMBL" id="CM056811">
    <property type="protein sequence ID" value="KAJ8635119.1"/>
    <property type="molecule type" value="Genomic_DNA"/>
</dbReference>